<dbReference type="HOGENOM" id="CLU_1147743_0_0_1"/>
<dbReference type="PANTHER" id="PTHR37558:SF1">
    <property type="entry name" value="HTH CENPB-TYPE DOMAIN-CONTAINING PROTEIN"/>
    <property type="match status" value="1"/>
</dbReference>
<evidence type="ECO:0000313" key="3">
    <source>
        <dbReference type="Proteomes" id="UP000030755"/>
    </source>
</evidence>
<evidence type="ECO:0000313" key="1">
    <source>
        <dbReference type="EMBL" id="EPZ32671.1"/>
    </source>
</evidence>
<name>A0A075AQW2_ROZAC</name>
<dbReference type="STRING" id="988480.A0A075AQW2"/>
<sequence>MTKDFSIDHHYSDLISASPGGQKAAKIRKRLQFRFNARDDICLLRLVLESFPYNAPHGFKMMAWNEIANKLRTDFEMEVDGKRCKERTDLMFEQFMKGDRENLHRKSTEEEVMEKESLLQQLKLMMDELQVGKKRSGYVRKSEPTHSQDLHDQHLQELLGTASNDPTKDLQLEVEMKHAAQMNEAYMKEQMNFHAACMQGKPEDYLSQSMLMWKQEELRLEIQQLENLILMKKRHLTSLLQAISVKPQQ</sequence>
<protein>
    <submittedName>
        <fullName evidence="1">Uncharacterized protein</fullName>
    </submittedName>
</protein>
<accession>A0A075AQW2</accession>
<keyword evidence="3" id="KW-1185">Reference proteome</keyword>
<evidence type="ECO:0000313" key="4">
    <source>
        <dbReference type="Proteomes" id="UP000281549"/>
    </source>
</evidence>
<dbReference type="OrthoDB" id="6157326at2759"/>
<dbReference type="EMBL" id="ML004942">
    <property type="protein sequence ID" value="RKP21609.1"/>
    <property type="molecule type" value="Genomic_DNA"/>
</dbReference>
<gene>
    <name evidence="1" type="ORF">O9G_003799</name>
    <name evidence="2" type="ORF">ROZALSC1DRAFT_27007</name>
</gene>
<dbReference type="Proteomes" id="UP000030755">
    <property type="component" value="Unassembled WGS sequence"/>
</dbReference>
<proteinExistence type="predicted"/>
<dbReference type="EMBL" id="KE561122">
    <property type="protein sequence ID" value="EPZ32671.1"/>
    <property type="molecule type" value="Genomic_DNA"/>
</dbReference>
<dbReference type="PANTHER" id="PTHR37558">
    <property type="entry name" value="HTH CENPB-TYPE DOMAIN-CONTAINING PROTEIN"/>
    <property type="match status" value="1"/>
</dbReference>
<evidence type="ECO:0000313" key="2">
    <source>
        <dbReference type="EMBL" id="RKP21609.1"/>
    </source>
</evidence>
<reference evidence="4" key="2">
    <citation type="journal article" date="2018" name="Nat. Microbiol.">
        <title>Leveraging single-cell genomics to expand the fungal tree of life.</title>
        <authorList>
            <person name="Ahrendt S.R."/>
            <person name="Quandt C.A."/>
            <person name="Ciobanu D."/>
            <person name="Clum A."/>
            <person name="Salamov A."/>
            <person name="Andreopoulos B."/>
            <person name="Cheng J.F."/>
            <person name="Woyke T."/>
            <person name="Pelin A."/>
            <person name="Henrissat B."/>
            <person name="Reynolds N.K."/>
            <person name="Benny G.L."/>
            <person name="Smith M.E."/>
            <person name="James T.Y."/>
            <person name="Grigoriev I.V."/>
        </authorList>
    </citation>
    <scope>NUCLEOTIDE SEQUENCE [LARGE SCALE GENOMIC DNA]</scope>
    <source>
        <strain evidence="4">CSF55</strain>
    </source>
</reference>
<organism evidence="1 3">
    <name type="scientific">Rozella allomycis (strain CSF55)</name>
    <dbReference type="NCBI Taxonomy" id="988480"/>
    <lineage>
        <taxon>Eukaryota</taxon>
        <taxon>Fungi</taxon>
        <taxon>Fungi incertae sedis</taxon>
        <taxon>Cryptomycota</taxon>
        <taxon>Cryptomycota incertae sedis</taxon>
        <taxon>Rozella</taxon>
    </lineage>
</organism>
<reference evidence="1 3" key="1">
    <citation type="journal article" date="2013" name="Curr. Biol.">
        <title>Shared signatures of parasitism and phylogenomics unite Cryptomycota and microsporidia.</title>
        <authorList>
            <person name="James T.Y."/>
            <person name="Pelin A."/>
            <person name="Bonen L."/>
            <person name="Ahrendt S."/>
            <person name="Sain D."/>
            <person name="Corradi N."/>
            <person name="Stajich J.E."/>
        </authorList>
    </citation>
    <scope>NUCLEOTIDE SEQUENCE [LARGE SCALE GENOMIC DNA]</scope>
    <source>
        <strain evidence="1">CSF55</strain>
        <strain evidence="1">CSF55</strain>
    </source>
</reference>
<dbReference type="Proteomes" id="UP000281549">
    <property type="component" value="Unassembled WGS sequence"/>
</dbReference>
<reference evidence="2" key="3">
    <citation type="submission" date="2018-08" db="EMBL/GenBank/DDBJ databases">
        <title>Leveraging single-cell genomics to expand the Fungal Tree of Life.</title>
        <authorList>
            <consortium name="DOE Joint Genome Institute"/>
            <person name="Ahrendt S.R."/>
            <person name="Quandt C.A."/>
            <person name="Ciobanu D."/>
            <person name="Clum A."/>
            <person name="Salamov A."/>
            <person name="Andreopoulos B."/>
            <person name="Cheng J.-F."/>
            <person name="Woyke T."/>
            <person name="Pelin A."/>
            <person name="Henrissat B."/>
            <person name="Reynolds N."/>
            <person name="Benny G.L."/>
            <person name="Smith M.E."/>
            <person name="James T.Y."/>
            <person name="Grigoriev I.V."/>
        </authorList>
    </citation>
    <scope>NUCLEOTIDE SEQUENCE</scope>
    <source>
        <strain evidence="2">CSF55</strain>
    </source>
</reference>
<dbReference type="AlphaFoldDB" id="A0A075AQW2"/>